<evidence type="ECO:0000256" key="2">
    <source>
        <dbReference type="ARBA" id="ARBA00022692"/>
    </source>
</evidence>
<evidence type="ECO:0000256" key="4">
    <source>
        <dbReference type="ARBA" id="ARBA00023136"/>
    </source>
</evidence>
<evidence type="ECO:0000313" key="8">
    <source>
        <dbReference type="WBParaSite" id="TCNE_0001193701-mRNA-1"/>
    </source>
</evidence>
<sequence>MDAVDAIGAALLKLKSQELSPVATPMLCDAHDTWFDGEMMNGAIRNVSLDSGSTGKLMFTANGQRSDLFIDGMGRINGEIVKVSALVKRTDAIL</sequence>
<reference evidence="6 7" key="2">
    <citation type="submission" date="2018-11" db="EMBL/GenBank/DDBJ databases">
        <authorList>
            <consortium name="Pathogen Informatics"/>
        </authorList>
    </citation>
    <scope>NUCLEOTIDE SEQUENCE [LARGE SCALE GENOMIC DNA]</scope>
</reference>
<comment type="subcellular location">
    <subcellularLocation>
        <location evidence="1">Membrane</location>
    </subcellularLocation>
</comment>
<evidence type="ECO:0000256" key="1">
    <source>
        <dbReference type="ARBA" id="ARBA00004370"/>
    </source>
</evidence>
<keyword evidence="2" id="KW-0812">Transmembrane</keyword>
<evidence type="ECO:0000313" key="6">
    <source>
        <dbReference type="EMBL" id="VDM43258.1"/>
    </source>
</evidence>
<dbReference type="Proteomes" id="UP000050794">
    <property type="component" value="Unassembled WGS sequence"/>
</dbReference>
<evidence type="ECO:0000256" key="3">
    <source>
        <dbReference type="ARBA" id="ARBA00022989"/>
    </source>
</evidence>
<keyword evidence="4" id="KW-0472">Membrane</keyword>
<evidence type="ECO:0000313" key="7">
    <source>
        <dbReference type="Proteomes" id="UP000050794"/>
    </source>
</evidence>
<dbReference type="AlphaFoldDB" id="A0A183UTW7"/>
<keyword evidence="3" id="KW-1133">Transmembrane helix</keyword>
<organism evidence="7 8">
    <name type="scientific">Toxocara canis</name>
    <name type="common">Canine roundworm</name>
    <dbReference type="NCBI Taxonomy" id="6265"/>
    <lineage>
        <taxon>Eukaryota</taxon>
        <taxon>Metazoa</taxon>
        <taxon>Ecdysozoa</taxon>
        <taxon>Nematoda</taxon>
        <taxon>Chromadorea</taxon>
        <taxon>Rhabditida</taxon>
        <taxon>Spirurina</taxon>
        <taxon>Ascaridomorpha</taxon>
        <taxon>Ascaridoidea</taxon>
        <taxon>Toxocaridae</taxon>
        <taxon>Toxocara</taxon>
    </lineage>
</organism>
<protein>
    <submittedName>
        <fullName evidence="8">ANF_receptor domain-containing protein</fullName>
    </submittedName>
</protein>
<keyword evidence="7" id="KW-1185">Reference proteome</keyword>
<name>A0A183UTW7_TOXCA</name>
<dbReference type="SUPFAM" id="SSF53822">
    <property type="entry name" value="Periplasmic binding protein-like I"/>
    <property type="match status" value="1"/>
</dbReference>
<dbReference type="InterPro" id="IPR028082">
    <property type="entry name" value="Peripla_BP_I"/>
</dbReference>
<dbReference type="Gene3D" id="3.40.50.2300">
    <property type="match status" value="1"/>
</dbReference>
<dbReference type="WBParaSite" id="TCNE_0001193701-mRNA-1">
    <property type="protein sequence ID" value="TCNE_0001193701-mRNA-1"/>
    <property type="gene ID" value="TCNE_0001193701"/>
</dbReference>
<dbReference type="GO" id="GO:0016020">
    <property type="term" value="C:membrane"/>
    <property type="evidence" value="ECO:0007669"/>
    <property type="project" value="UniProtKB-SubCell"/>
</dbReference>
<reference evidence="8" key="1">
    <citation type="submission" date="2016-06" db="UniProtKB">
        <authorList>
            <consortium name="WormBaseParasite"/>
        </authorList>
    </citation>
    <scope>IDENTIFICATION</scope>
</reference>
<dbReference type="EMBL" id="UYWY01021049">
    <property type="protein sequence ID" value="VDM43258.1"/>
    <property type="molecule type" value="Genomic_DNA"/>
</dbReference>
<dbReference type="InterPro" id="IPR001828">
    <property type="entry name" value="ANF_lig-bd_rcpt"/>
</dbReference>
<proteinExistence type="predicted"/>
<gene>
    <name evidence="6" type="ORF">TCNE_LOCUS11937</name>
</gene>
<evidence type="ECO:0000259" key="5">
    <source>
        <dbReference type="Pfam" id="PF01094"/>
    </source>
</evidence>
<dbReference type="Pfam" id="PF01094">
    <property type="entry name" value="ANF_receptor"/>
    <property type="match status" value="1"/>
</dbReference>
<feature type="domain" description="Receptor ligand binding region" evidence="5">
    <location>
        <begin position="2"/>
        <end position="66"/>
    </location>
</feature>
<accession>A0A183UTW7</accession>